<protein>
    <submittedName>
        <fullName evidence="2">Uncharacterized protein</fullName>
    </submittedName>
</protein>
<accession>A0ABV8LSX3</accession>
<feature type="transmembrane region" description="Helical" evidence="1">
    <location>
        <begin position="45"/>
        <end position="63"/>
    </location>
</feature>
<proteinExistence type="predicted"/>
<keyword evidence="1" id="KW-0812">Transmembrane</keyword>
<dbReference type="EMBL" id="JBHSAY010000011">
    <property type="protein sequence ID" value="MFC4133482.1"/>
    <property type="molecule type" value="Genomic_DNA"/>
</dbReference>
<keyword evidence="1" id="KW-1133">Transmembrane helix</keyword>
<evidence type="ECO:0000313" key="3">
    <source>
        <dbReference type="Proteomes" id="UP001595816"/>
    </source>
</evidence>
<reference evidence="3" key="1">
    <citation type="journal article" date="2019" name="Int. J. Syst. Evol. Microbiol.">
        <title>The Global Catalogue of Microorganisms (GCM) 10K type strain sequencing project: providing services to taxonomists for standard genome sequencing and annotation.</title>
        <authorList>
            <consortium name="The Broad Institute Genomics Platform"/>
            <consortium name="The Broad Institute Genome Sequencing Center for Infectious Disease"/>
            <person name="Wu L."/>
            <person name="Ma J."/>
        </authorList>
    </citation>
    <scope>NUCLEOTIDE SEQUENCE [LARGE SCALE GENOMIC DNA]</scope>
    <source>
        <strain evidence="3">CGMCC 4.7289</strain>
    </source>
</reference>
<dbReference type="Proteomes" id="UP001595816">
    <property type="component" value="Unassembled WGS sequence"/>
</dbReference>
<evidence type="ECO:0000256" key="1">
    <source>
        <dbReference type="SAM" id="Phobius"/>
    </source>
</evidence>
<sequence length="77" mass="7879">MARRRHGGPGLALFWTVAVAVTTAGTVLTFQLPGAFLLHTTGARLLVSLGLGLATAAAVTVVAPQRPAHSEPVIVPK</sequence>
<dbReference type="RefSeq" id="WP_253753967.1">
    <property type="nucleotide sequence ID" value="NZ_JAMZDZ010000001.1"/>
</dbReference>
<organism evidence="2 3">
    <name type="scientific">Hamadaea flava</name>
    <dbReference type="NCBI Taxonomy" id="1742688"/>
    <lineage>
        <taxon>Bacteria</taxon>
        <taxon>Bacillati</taxon>
        <taxon>Actinomycetota</taxon>
        <taxon>Actinomycetes</taxon>
        <taxon>Micromonosporales</taxon>
        <taxon>Micromonosporaceae</taxon>
        <taxon>Hamadaea</taxon>
    </lineage>
</organism>
<name>A0ABV8LSX3_9ACTN</name>
<evidence type="ECO:0000313" key="2">
    <source>
        <dbReference type="EMBL" id="MFC4133482.1"/>
    </source>
</evidence>
<keyword evidence="3" id="KW-1185">Reference proteome</keyword>
<gene>
    <name evidence="2" type="ORF">ACFOZ4_22970</name>
</gene>
<keyword evidence="1" id="KW-0472">Membrane</keyword>
<comment type="caution">
    <text evidence="2">The sequence shown here is derived from an EMBL/GenBank/DDBJ whole genome shotgun (WGS) entry which is preliminary data.</text>
</comment>